<protein>
    <submittedName>
        <fullName evidence="1">Uncharacterized protein</fullName>
    </submittedName>
</protein>
<evidence type="ECO:0000313" key="2">
    <source>
        <dbReference type="Proteomes" id="UP000186922"/>
    </source>
</evidence>
<name>A0A1D1VWE7_RAMVA</name>
<comment type="caution">
    <text evidence="1">The sequence shown here is derived from an EMBL/GenBank/DDBJ whole genome shotgun (WGS) entry which is preliminary data.</text>
</comment>
<proteinExistence type="predicted"/>
<accession>A0A1D1VWE7</accession>
<evidence type="ECO:0000313" key="1">
    <source>
        <dbReference type="EMBL" id="GAV05371.1"/>
    </source>
</evidence>
<dbReference type="Proteomes" id="UP000186922">
    <property type="component" value="Unassembled WGS sequence"/>
</dbReference>
<gene>
    <name evidence="1" type="primary">RvY_15518-1</name>
    <name evidence="1" type="synonym">RvY_15518.1</name>
    <name evidence="1" type="ORF">RvY_15518</name>
</gene>
<keyword evidence="2" id="KW-1185">Reference proteome</keyword>
<dbReference type="EMBL" id="BDGG01000012">
    <property type="protein sequence ID" value="GAV05371.1"/>
    <property type="molecule type" value="Genomic_DNA"/>
</dbReference>
<dbReference type="AlphaFoldDB" id="A0A1D1VWE7"/>
<sequence length="138" mass="15215">MVQSSGFAILYHLKSTKSANRLHGSIQVGSTSAGSSAVGAFHRSRRISGAKSRKPEADQWLQPFSRRISGAKSRKPEADQWLQPFSRRIMVLLQNETLEEGNEQRKNRRLPAGLGGKTDFPVRAVEVPSGSTSRTVVR</sequence>
<organism evidence="1 2">
    <name type="scientific">Ramazzottius varieornatus</name>
    <name type="common">Water bear</name>
    <name type="synonym">Tardigrade</name>
    <dbReference type="NCBI Taxonomy" id="947166"/>
    <lineage>
        <taxon>Eukaryota</taxon>
        <taxon>Metazoa</taxon>
        <taxon>Ecdysozoa</taxon>
        <taxon>Tardigrada</taxon>
        <taxon>Eutardigrada</taxon>
        <taxon>Parachela</taxon>
        <taxon>Hypsibioidea</taxon>
        <taxon>Ramazzottiidae</taxon>
        <taxon>Ramazzottius</taxon>
    </lineage>
</organism>
<reference evidence="1 2" key="1">
    <citation type="journal article" date="2016" name="Nat. Commun.">
        <title>Extremotolerant tardigrade genome and improved radiotolerance of human cultured cells by tardigrade-unique protein.</title>
        <authorList>
            <person name="Hashimoto T."/>
            <person name="Horikawa D.D."/>
            <person name="Saito Y."/>
            <person name="Kuwahara H."/>
            <person name="Kozuka-Hata H."/>
            <person name="Shin-I T."/>
            <person name="Minakuchi Y."/>
            <person name="Ohishi K."/>
            <person name="Motoyama A."/>
            <person name="Aizu T."/>
            <person name="Enomoto A."/>
            <person name="Kondo K."/>
            <person name="Tanaka S."/>
            <person name="Hara Y."/>
            <person name="Koshikawa S."/>
            <person name="Sagara H."/>
            <person name="Miura T."/>
            <person name="Yokobori S."/>
            <person name="Miyagawa K."/>
            <person name="Suzuki Y."/>
            <person name="Kubo T."/>
            <person name="Oyama M."/>
            <person name="Kohara Y."/>
            <person name="Fujiyama A."/>
            <person name="Arakawa K."/>
            <person name="Katayama T."/>
            <person name="Toyoda A."/>
            <person name="Kunieda T."/>
        </authorList>
    </citation>
    <scope>NUCLEOTIDE SEQUENCE [LARGE SCALE GENOMIC DNA]</scope>
    <source>
        <strain evidence="1 2">YOKOZUNA-1</strain>
    </source>
</reference>